<feature type="binding site" evidence="6">
    <location>
        <position position="245"/>
    </location>
    <ligand>
        <name>K(+)</name>
        <dbReference type="ChEBI" id="CHEBI:29103"/>
    </ligand>
</feature>
<evidence type="ECO:0000313" key="9">
    <source>
        <dbReference type="EMBL" id="MFC3908218.1"/>
    </source>
</evidence>
<dbReference type="NCBIfam" id="TIGR00450">
    <property type="entry name" value="mnmE_trmE_thdF"/>
    <property type="match status" value="1"/>
</dbReference>
<feature type="binding site" evidence="6">
    <location>
        <begin position="245"/>
        <end position="251"/>
    </location>
    <ligand>
        <name>GTP</name>
        <dbReference type="ChEBI" id="CHEBI:37565"/>
    </ligand>
</feature>
<comment type="similarity">
    <text evidence="1 6 7">Belongs to the TRAFAC class TrmE-Era-EngA-EngB-Septin-like GTPase superfamily. TrmE GTPase family.</text>
</comment>
<comment type="caution">
    <text evidence="6">Lacks conserved residue(s) required for the propagation of feature annotation.</text>
</comment>
<keyword evidence="6" id="KW-0479">Metal-binding</keyword>
<keyword evidence="4 6" id="KW-0630">Potassium</keyword>
<feature type="binding site" evidence="6">
    <location>
        <begin position="270"/>
        <end position="273"/>
    </location>
    <ligand>
        <name>GTP</name>
        <dbReference type="ChEBI" id="CHEBI:37565"/>
    </ligand>
</feature>
<dbReference type="Gene3D" id="3.30.1360.120">
    <property type="entry name" value="Probable tRNA modification gtpase trme, domain 1"/>
    <property type="match status" value="1"/>
</dbReference>
<feature type="domain" description="TrmE-type G" evidence="8">
    <location>
        <begin position="216"/>
        <end position="371"/>
    </location>
</feature>
<evidence type="ECO:0000313" key="10">
    <source>
        <dbReference type="Proteomes" id="UP001595758"/>
    </source>
</evidence>
<dbReference type="InterPro" id="IPR031168">
    <property type="entry name" value="G_TrmE"/>
</dbReference>
<dbReference type="InterPro" id="IPR018948">
    <property type="entry name" value="GTP-bd_TrmE_N"/>
</dbReference>
<evidence type="ECO:0000256" key="3">
    <source>
        <dbReference type="ARBA" id="ARBA00022741"/>
    </source>
</evidence>
<dbReference type="NCBIfam" id="NF003661">
    <property type="entry name" value="PRK05291.1-3"/>
    <property type="match status" value="1"/>
</dbReference>
<dbReference type="InterPro" id="IPR027417">
    <property type="entry name" value="P-loop_NTPase"/>
</dbReference>
<comment type="cofactor">
    <cofactor evidence="6">
        <name>K(+)</name>
        <dbReference type="ChEBI" id="CHEBI:29103"/>
    </cofactor>
    <text evidence="6">Binds 1 potassium ion per subunit.</text>
</comment>
<dbReference type="InterPro" id="IPR005225">
    <property type="entry name" value="Small_GTP-bd"/>
</dbReference>
<evidence type="ECO:0000256" key="4">
    <source>
        <dbReference type="ARBA" id="ARBA00022958"/>
    </source>
</evidence>
<name>A0ABV8CD45_9GAMM</name>
<dbReference type="EMBL" id="JBHSAB010000004">
    <property type="protein sequence ID" value="MFC3908218.1"/>
    <property type="molecule type" value="Genomic_DNA"/>
</dbReference>
<comment type="subcellular location">
    <subcellularLocation>
        <location evidence="6">Cytoplasm</location>
    </subcellularLocation>
</comment>
<feature type="binding site" evidence="6">
    <location>
        <begin position="226"/>
        <end position="231"/>
    </location>
    <ligand>
        <name>GTP</name>
        <dbReference type="ChEBI" id="CHEBI:37565"/>
    </ligand>
</feature>
<dbReference type="InterPro" id="IPR025867">
    <property type="entry name" value="MnmE_helical"/>
</dbReference>
<feature type="binding site" evidence="6">
    <location>
        <position position="250"/>
    </location>
    <ligand>
        <name>K(+)</name>
        <dbReference type="ChEBI" id="CHEBI:29103"/>
    </ligand>
</feature>
<reference evidence="10" key="1">
    <citation type="journal article" date="2019" name="Int. J. Syst. Evol. Microbiol.">
        <title>The Global Catalogue of Microorganisms (GCM) 10K type strain sequencing project: providing services to taxonomists for standard genome sequencing and annotation.</title>
        <authorList>
            <consortium name="The Broad Institute Genomics Platform"/>
            <consortium name="The Broad Institute Genome Sequencing Center for Infectious Disease"/>
            <person name="Wu L."/>
            <person name="Ma J."/>
        </authorList>
    </citation>
    <scope>NUCLEOTIDE SEQUENCE [LARGE SCALE GENOMIC DNA]</scope>
    <source>
        <strain evidence="10">CCUG 59858</strain>
    </source>
</reference>
<dbReference type="InterPro" id="IPR004520">
    <property type="entry name" value="GTPase_MnmE"/>
</dbReference>
<dbReference type="InterPro" id="IPR027368">
    <property type="entry name" value="MnmE_dom2"/>
</dbReference>
<sequence>MYSQDTIAAISTPPGQGGVGIIRLSGPKACPIALELTRLEKLAVRMATYNAVYNRAGEVIDNGIILYFKAPHSFTGEDVVELQIHGSPVILDYLLTECIACGARIARPGEFSERAFLNDKIDLAQAEAIADLIHASSLTAARMAVRSLQGDFSSQINQFNEKLIHLRLYVEAAIDFPDEEIDFLGDGKVAALLTELLAELLDIRANASQGALMREGMSIVIAGRPNAGKSTLINCLAGREVAIVTDVAGTTRDVMREHILIDDLPVHIIDTAGLRESDDIVEQEGIRRAWKEVAQADCVLMVVDVKRPSDSELLISEIQNNIPSEVPVLKVFNKIDETGIQPAVTENSIYLSAKTGNGVALLTEKIKALVGYQPAEGKFIARRRHLHAIDKALDLLKNGEQQLSEYRAGELLAEDLRLAHQALCEITGEFSSDDLLGKIFSSFCIGK</sequence>
<feature type="binding site" evidence="6">
    <location>
        <position position="23"/>
    </location>
    <ligand>
        <name>(6S)-5-formyl-5,6,7,8-tetrahydrofolate</name>
        <dbReference type="ChEBI" id="CHEBI:57457"/>
    </ligand>
</feature>
<dbReference type="PANTHER" id="PTHR42714:SF2">
    <property type="entry name" value="TRNA MODIFICATION GTPASE GTPBP3, MITOCHONDRIAL"/>
    <property type="match status" value="1"/>
</dbReference>
<dbReference type="InterPro" id="IPR006073">
    <property type="entry name" value="GTP-bd"/>
</dbReference>
<evidence type="ECO:0000256" key="1">
    <source>
        <dbReference type="ARBA" id="ARBA00011043"/>
    </source>
</evidence>
<comment type="function">
    <text evidence="6">Exhibits a very high intrinsic GTPase hydrolysis rate. Involved in the addition of a carboxymethylaminomethyl (cmnm) group at the wobble position (U34) of certain tRNAs, forming tRNA-cmnm(5)s(2)U34.</text>
</comment>
<comment type="caution">
    <text evidence="9">The sequence shown here is derived from an EMBL/GenBank/DDBJ whole genome shotgun (WGS) entry which is preliminary data.</text>
</comment>
<dbReference type="Pfam" id="PF12631">
    <property type="entry name" value="MnmE_helical"/>
    <property type="match status" value="1"/>
</dbReference>
<dbReference type="PANTHER" id="PTHR42714">
    <property type="entry name" value="TRNA MODIFICATION GTPASE GTPBP3"/>
    <property type="match status" value="1"/>
</dbReference>
<feature type="binding site" evidence="6">
    <location>
        <position position="120"/>
    </location>
    <ligand>
        <name>(6S)-5-formyl-5,6,7,8-tetrahydrofolate</name>
        <dbReference type="ChEBI" id="CHEBI:57457"/>
    </ligand>
</feature>
<keyword evidence="5 6" id="KW-0342">GTP-binding</keyword>
<keyword evidence="6" id="KW-0963">Cytoplasm</keyword>
<dbReference type="NCBIfam" id="TIGR00231">
    <property type="entry name" value="small_GTP"/>
    <property type="match status" value="1"/>
</dbReference>
<dbReference type="Pfam" id="PF01926">
    <property type="entry name" value="MMR_HSR1"/>
    <property type="match status" value="1"/>
</dbReference>
<dbReference type="SUPFAM" id="SSF52540">
    <property type="entry name" value="P-loop containing nucleoside triphosphate hydrolases"/>
    <property type="match status" value="1"/>
</dbReference>
<feature type="binding site" evidence="6">
    <location>
        <position position="247"/>
    </location>
    <ligand>
        <name>K(+)</name>
        <dbReference type="ChEBI" id="CHEBI:29103"/>
    </ligand>
</feature>
<evidence type="ECO:0000256" key="7">
    <source>
        <dbReference type="RuleBase" id="RU003313"/>
    </source>
</evidence>
<evidence type="ECO:0000256" key="6">
    <source>
        <dbReference type="HAMAP-Rule" id="MF_00379"/>
    </source>
</evidence>
<dbReference type="RefSeq" id="WP_382341294.1">
    <property type="nucleotide sequence ID" value="NZ_JBHSAB010000004.1"/>
</dbReference>
<dbReference type="Proteomes" id="UP001595758">
    <property type="component" value="Unassembled WGS sequence"/>
</dbReference>
<feature type="binding site" evidence="6">
    <location>
        <position position="251"/>
    </location>
    <ligand>
        <name>Mg(2+)</name>
        <dbReference type="ChEBI" id="CHEBI:18420"/>
    </ligand>
</feature>
<gene>
    <name evidence="6 9" type="primary">mnmE</name>
    <name evidence="6" type="synonym">trmE</name>
    <name evidence="9" type="ORF">ACFORL_03905</name>
</gene>
<dbReference type="EC" id="3.6.-.-" evidence="6"/>
<organism evidence="9 10">
    <name type="scientific">Legionella dresdenensis</name>
    <dbReference type="NCBI Taxonomy" id="450200"/>
    <lineage>
        <taxon>Bacteria</taxon>
        <taxon>Pseudomonadati</taxon>
        <taxon>Pseudomonadota</taxon>
        <taxon>Gammaproteobacteria</taxon>
        <taxon>Legionellales</taxon>
        <taxon>Legionellaceae</taxon>
        <taxon>Legionella</taxon>
    </lineage>
</organism>
<dbReference type="Pfam" id="PF10396">
    <property type="entry name" value="TrmE_N"/>
    <property type="match status" value="1"/>
</dbReference>
<dbReference type="CDD" id="cd14858">
    <property type="entry name" value="TrmE_N"/>
    <property type="match status" value="1"/>
</dbReference>
<dbReference type="GO" id="GO:0016787">
    <property type="term" value="F:hydrolase activity"/>
    <property type="evidence" value="ECO:0007669"/>
    <property type="project" value="UniProtKB-KW"/>
</dbReference>
<evidence type="ECO:0000256" key="2">
    <source>
        <dbReference type="ARBA" id="ARBA00022694"/>
    </source>
</evidence>
<dbReference type="InterPro" id="IPR027266">
    <property type="entry name" value="TrmE/GcvT-like"/>
</dbReference>
<dbReference type="Gene3D" id="1.20.120.430">
    <property type="entry name" value="tRNA modification GTPase MnmE domain 2"/>
    <property type="match status" value="1"/>
</dbReference>
<keyword evidence="6" id="KW-0460">Magnesium</keyword>
<keyword evidence="2 6" id="KW-0819">tRNA processing</keyword>
<keyword evidence="6 9" id="KW-0378">Hydrolase</keyword>
<evidence type="ECO:0000259" key="8">
    <source>
        <dbReference type="PROSITE" id="PS51709"/>
    </source>
</evidence>
<dbReference type="Gene3D" id="3.40.50.300">
    <property type="entry name" value="P-loop containing nucleotide triphosphate hydrolases"/>
    <property type="match status" value="1"/>
</dbReference>
<proteinExistence type="inferred from homology"/>
<dbReference type="PROSITE" id="PS51709">
    <property type="entry name" value="G_TRME"/>
    <property type="match status" value="1"/>
</dbReference>
<evidence type="ECO:0000256" key="5">
    <source>
        <dbReference type="ARBA" id="ARBA00023134"/>
    </source>
</evidence>
<feature type="binding site" evidence="6">
    <location>
        <position position="230"/>
    </location>
    <ligand>
        <name>Mg(2+)</name>
        <dbReference type="ChEBI" id="CHEBI:18420"/>
    </ligand>
</feature>
<dbReference type="HAMAP" id="MF_00379">
    <property type="entry name" value="GTPase_MnmE"/>
    <property type="match status" value="1"/>
</dbReference>
<dbReference type="CDD" id="cd04164">
    <property type="entry name" value="trmE"/>
    <property type="match status" value="1"/>
</dbReference>
<feature type="binding site" evidence="6">
    <location>
        <position position="226"/>
    </location>
    <ligand>
        <name>K(+)</name>
        <dbReference type="ChEBI" id="CHEBI:29103"/>
    </ligand>
</feature>
<accession>A0ABV8CD45</accession>
<feature type="binding site" evidence="6">
    <location>
        <position position="81"/>
    </location>
    <ligand>
        <name>(6S)-5-formyl-5,6,7,8-tetrahydrofolate</name>
        <dbReference type="ChEBI" id="CHEBI:57457"/>
    </ligand>
</feature>
<keyword evidence="3 6" id="KW-0547">Nucleotide-binding</keyword>
<feature type="binding site" evidence="6">
    <location>
        <position position="447"/>
    </location>
    <ligand>
        <name>(6S)-5-formyl-5,6,7,8-tetrahydrofolate</name>
        <dbReference type="ChEBI" id="CHEBI:57457"/>
    </ligand>
</feature>
<keyword evidence="10" id="KW-1185">Reference proteome</keyword>
<comment type="subunit">
    <text evidence="6">Homodimer. Heterotetramer of two MnmE and two MnmG subunits.</text>
</comment>
<protein>
    <recommendedName>
        <fullName evidence="6">tRNA modification GTPase MnmE</fullName>
        <ecNumber evidence="6">3.6.-.-</ecNumber>
    </recommendedName>
</protein>